<protein>
    <recommendedName>
        <fullName evidence="11">Acyl-CoA dehydrogenase</fullName>
    </recommendedName>
</protein>
<evidence type="ECO:0000256" key="1">
    <source>
        <dbReference type="ARBA" id="ARBA00009347"/>
    </source>
</evidence>
<organism evidence="9 10">
    <name type="scientific">Marasmius tenuissimus</name>
    <dbReference type="NCBI Taxonomy" id="585030"/>
    <lineage>
        <taxon>Eukaryota</taxon>
        <taxon>Fungi</taxon>
        <taxon>Dikarya</taxon>
        <taxon>Basidiomycota</taxon>
        <taxon>Agaricomycotina</taxon>
        <taxon>Agaricomycetes</taxon>
        <taxon>Agaricomycetidae</taxon>
        <taxon>Agaricales</taxon>
        <taxon>Marasmiineae</taxon>
        <taxon>Marasmiaceae</taxon>
        <taxon>Marasmius</taxon>
    </lineage>
</organism>
<evidence type="ECO:0000256" key="2">
    <source>
        <dbReference type="ARBA" id="ARBA00022630"/>
    </source>
</evidence>
<evidence type="ECO:0000256" key="3">
    <source>
        <dbReference type="ARBA" id="ARBA00022827"/>
    </source>
</evidence>
<dbReference type="Pfam" id="PF18158">
    <property type="entry name" value="AidB_N"/>
    <property type="match status" value="1"/>
</dbReference>
<evidence type="ECO:0000256" key="5">
    <source>
        <dbReference type="SAM" id="MobiDB-lite"/>
    </source>
</evidence>
<reference evidence="9 10" key="1">
    <citation type="submission" date="2024-05" db="EMBL/GenBank/DDBJ databases">
        <title>A draft genome resource for the thread blight pathogen Marasmius tenuissimus strain MS-2.</title>
        <authorList>
            <person name="Yulfo-Soto G.E."/>
            <person name="Baruah I.K."/>
            <person name="Amoako-Attah I."/>
            <person name="Bukari Y."/>
            <person name="Meinhardt L.W."/>
            <person name="Bailey B.A."/>
            <person name="Cohen S.P."/>
        </authorList>
    </citation>
    <scope>NUCLEOTIDE SEQUENCE [LARGE SCALE GENOMIC DNA]</scope>
    <source>
        <strain evidence="9 10">MS-2</strain>
    </source>
</reference>
<feature type="region of interest" description="Disordered" evidence="5">
    <location>
        <begin position="1"/>
        <end position="20"/>
    </location>
</feature>
<feature type="domain" description="Acyl-CoA dehydrogenase/oxidase C-terminal" evidence="6">
    <location>
        <begin position="298"/>
        <end position="456"/>
    </location>
</feature>
<dbReference type="SUPFAM" id="SSF47203">
    <property type="entry name" value="Acyl-CoA dehydrogenase C-terminal domain-like"/>
    <property type="match status" value="1"/>
</dbReference>
<dbReference type="Pfam" id="PF00441">
    <property type="entry name" value="Acyl-CoA_dh_1"/>
    <property type="match status" value="1"/>
</dbReference>
<dbReference type="InterPro" id="IPR006091">
    <property type="entry name" value="Acyl-CoA_Oxase/DH_mid-dom"/>
</dbReference>
<dbReference type="EMBL" id="JBBXMP010000010">
    <property type="protein sequence ID" value="KAL0069797.1"/>
    <property type="molecule type" value="Genomic_DNA"/>
</dbReference>
<evidence type="ECO:0000313" key="10">
    <source>
        <dbReference type="Proteomes" id="UP001437256"/>
    </source>
</evidence>
<comment type="cofactor">
    <cofactor evidence="4">
        <name>FAD</name>
        <dbReference type="ChEBI" id="CHEBI:57692"/>
    </cofactor>
</comment>
<evidence type="ECO:0000259" key="8">
    <source>
        <dbReference type="Pfam" id="PF18158"/>
    </source>
</evidence>
<name>A0ABR3A734_9AGAR</name>
<feature type="domain" description="Acyl-CoA oxidase/dehydrogenase middle" evidence="7">
    <location>
        <begin position="174"/>
        <end position="287"/>
    </location>
</feature>
<keyword evidence="4" id="KW-0560">Oxidoreductase</keyword>
<evidence type="ECO:0000313" key="9">
    <source>
        <dbReference type="EMBL" id="KAL0069797.1"/>
    </source>
</evidence>
<dbReference type="InterPro" id="IPR009100">
    <property type="entry name" value="AcylCoA_DH/oxidase_NM_dom_sf"/>
</dbReference>
<dbReference type="Gene3D" id="1.20.140.10">
    <property type="entry name" value="Butyryl-CoA Dehydrogenase, subunit A, domain 3"/>
    <property type="match status" value="1"/>
</dbReference>
<gene>
    <name evidence="9" type="ORF">AAF712_003067</name>
</gene>
<feature type="domain" description="Adaptive response protein AidB N-terminal" evidence="8">
    <location>
        <begin position="8"/>
        <end position="164"/>
    </location>
</feature>
<evidence type="ECO:0000256" key="4">
    <source>
        <dbReference type="RuleBase" id="RU362125"/>
    </source>
</evidence>
<accession>A0ABR3A734</accession>
<dbReference type="Proteomes" id="UP001437256">
    <property type="component" value="Unassembled WGS sequence"/>
</dbReference>
<evidence type="ECO:0000259" key="6">
    <source>
        <dbReference type="Pfam" id="PF00441"/>
    </source>
</evidence>
<comment type="caution">
    <text evidence="9">The sequence shown here is derived from an EMBL/GenBank/DDBJ whole genome shotgun (WGS) entry which is preliminary data.</text>
</comment>
<dbReference type="Pfam" id="PF02770">
    <property type="entry name" value="Acyl-CoA_dh_M"/>
    <property type="match status" value="1"/>
</dbReference>
<dbReference type="Gene3D" id="6.10.250.600">
    <property type="match status" value="1"/>
</dbReference>
<keyword evidence="3 4" id="KW-0274">FAD</keyword>
<keyword evidence="2 4" id="KW-0285">Flavoprotein</keyword>
<comment type="similarity">
    <text evidence="1 4">Belongs to the acyl-CoA dehydrogenase family.</text>
</comment>
<dbReference type="InterPro" id="IPR009075">
    <property type="entry name" value="AcylCo_DH/oxidase_C"/>
</dbReference>
<evidence type="ECO:0008006" key="11">
    <source>
        <dbReference type="Google" id="ProtNLM"/>
    </source>
</evidence>
<dbReference type="Gene3D" id="2.40.110.20">
    <property type="match status" value="1"/>
</dbReference>
<dbReference type="InterPro" id="IPR036250">
    <property type="entry name" value="AcylCo_DH-like_C"/>
</dbReference>
<dbReference type="SUPFAM" id="SSF56645">
    <property type="entry name" value="Acyl-CoA dehydrogenase NM domain-like"/>
    <property type="match status" value="1"/>
</dbReference>
<dbReference type="InterPro" id="IPR041504">
    <property type="entry name" value="AidB_N"/>
</dbReference>
<keyword evidence="10" id="KW-1185">Reference proteome</keyword>
<dbReference type="PANTHER" id="PTHR42707">
    <property type="entry name" value="ACYL-COA DEHYDROGENASE"/>
    <property type="match status" value="1"/>
</dbReference>
<evidence type="ECO:0000259" key="7">
    <source>
        <dbReference type="Pfam" id="PF02770"/>
    </source>
</evidence>
<sequence>MRVEEGFQPTPHTEGHPYTSDPVLPALLKRLVPEETLSAFEHDLVRFGDEVKTNIRELGAPHRVQPPHLIQYDQWGRRVDDLQTSQGWKDLKAVAQREGIPAIFYERKHGEYSRVYGFAKAFLMVSDGHEVFCPLSMTDGAARVLELLGTPGQKKHVLPRLISRDPTVAFVSGQWMTERPGGSDVSRTETTAQHVGKTHRLGPHYILHGFKWFSSATDSDISVALARTGSPQEGSRGLSLFLVPLRLPLLREPTDPVPSPISNGVRVHRLKNKIGTHTLPTAELSLDYTEGYLIGKPGQGVQNISSVLNITRVWSAVGSTGALRRCLSIATAFAQVRHINGGKTLLKDAPLHVAQLAKINMTYRALTHTTFGVVQLLGKSEAKVASQEEKARLRLLTPLLKGFCSELAATSMEEAMTALGGAGYMEENDIGRLIRDGLVEKIWEGTVTVLALDVLRASRDPATLQAYFQWANSIVSSCPPDLERQLQIKALVEGLNQLSSAYQHPIPALMPRPALMLMGYTTSSLFLLEHAIWSFGTSQQEQKTDILVFNRWIDDGGLRRAIEDVQRVQRDAQAREREDAAIVFGGKIGVKL</sequence>
<proteinExistence type="inferred from homology"/>
<dbReference type="PANTHER" id="PTHR42707:SF2">
    <property type="entry name" value="ACD11 DEHYDROGENASE"/>
    <property type="match status" value="1"/>
</dbReference>
<dbReference type="InterPro" id="IPR052904">
    <property type="entry name" value="Acyl-CoA_dehydrogenase-like"/>
</dbReference>